<gene>
    <name evidence="1" type="ORF">BV22DRAFT_592144</name>
</gene>
<protein>
    <submittedName>
        <fullName evidence="1">Uncharacterized protein</fullName>
    </submittedName>
</protein>
<evidence type="ECO:0000313" key="1">
    <source>
        <dbReference type="EMBL" id="KAH7923360.1"/>
    </source>
</evidence>
<evidence type="ECO:0000313" key="2">
    <source>
        <dbReference type="Proteomes" id="UP000790709"/>
    </source>
</evidence>
<proteinExistence type="predicted"/>
<keyword evidence="2" id="KW-1185">Reference proteome</keyword>
<reference evidence="1" key="1">
    <citation type="journal article" date="2021" name="New Phytol.">
        <title>Evolutionary innovations through gain and loss of genes in the ectomycorrhizal Boletales.</title>
        <authorList>
            <person name="Wu G."/>
            <person name="Miyauchi S."/>
            <person name="Morin E."/>
            <person name="Kuo A."/>
            <person name="Drula E."/>
            <person name="Varga T."/>
            <person name="Kohler A."/>
            <person name="Feng B."/>
            <person name="Cao Y."/>
            <person name="Lipzen A."/>
            <person name="Daum C."/>
            <person name="Hundley H."/>
            <person name="Pangilinan J."/>
            <person name="Johnson J."/>
            <person name="Barry K."/>
            <person name="LaButti K."/>
            <person name="Ng V."/>
            <person name="Ahrendt S."/>
            <person name="Min B."/>
            <person name="Choi I.G."/>
            <person name="Park H."/>
            <person name="Plett J.M."/>
            <person name="Magnuson J."/>
            <person name="Spatafora J.W."/>
            <person name="Nagy L.G."/>
            <person name="Henrissat B."/>
            <person name="Grigoriev I.V."/>
            <person name="Yang Z.L."/>
            <person name="Xu J."/>
            <person name="Martin F.M."/>
        </authorList>
    </citation>
    <scope>NUCLEOTIDE SEQUENCE</scope>
    <source>
        <strain evidence="1">KUC20120723A-06</strain>
    </source>
</reference>
<dbReference type="EMBL" id="MU266455">
    <property type="protein sequence ID" value="KAH7923360.1"/>
    <property type="molecule type" value="Genomic_DNA"/>
</dbReference>
<organism evidence="1 2">
    <name type="scientific">Leucogyrophana mollusca</name>
    <dbReference type="NCBI Taxonomy" id="85980"/>
    <lineage>
        <taxon>Eukaryota</taxon>
        <taxon>Fungi</taxon>
        <taxon>Dikarya</taxon>
        <taxon>Basidiomycota</taxon>
        <taxon>Agaricomycotina</taxon>
        <taxon>Agaricomycetes</taxon>
        <taxon>Agaricomycetidae</taxon>
        <taxon>Boletales</taxon>
        <taxon>Boletales incertae sedis</taxon>
        <taxon>Leucogyrophana</taxon>
    </lineage>
</organism>
<dbReference type="Proteomes" id="UP000790709">
    <property type="component" value="Unassembled WGS sequence"/>
</dbReference>
<sequence>MPVLCTTASLQLPAPRLHTSSADAKNSPRSPPSICGMVPRGIAEKTSSIESLIG</sequence>
<name>A0ACB8BDE0_9AGAM</name>
<comment type="caution">
    <text evidence="1">The sequence shown here is derived from an EMBL/GenBank/DDBJ whole genome shotgun (WGS) entry which is preliminary data.</text>
</comment>
<accession>A0ACB8BDE0</accession>